<organism evidence="2 3">
    <name type="scientific">Umezawaea tangerina</name>
    <dbReference type="NCBI Taxonomy" id="84725"/>
    <lineage>
        <taxon>Bacteria</taxon>
        <taxon>Bacillati</taxon>
        <taxon>Actinomycetota</taxon>
        <taxon>Actinomycetes</taxon>
        <taxon>Pseudonocardiales</taxon>
        <taxon>Pseudonocardiaceae</taxon>
        <taxon>Umezawaea</taxon>
    </lineage>
</organism>
<feature type="domain" description="HTH cro/C1-type" evidence="1">
    <location>
        <begin position="20"/>
        <end position="74"/>
    </location>
</feature>
<dbReference type="EMBL" id="PVTF01000013">
    <property type="protein sequence ID" value="PRY35825.1"/>
    <property type="molecule type" value="Genomic_DNA"/>
</dbReference>
<name>A0A2T0SQY2_9PSEU</name>
<dbReference type="PROSITE" id="PS50943">
    <property type="entry name" value="HTH_CROC1"/>
    <property type="match status" value="1"/>
</dbReference>
<protein>
    <submittedName>
        <fullName evidence="2">Helix-turn-helix protein</fullName>
    </submittedName>
</protein>
<dbReference type="Pfam" id="PF19054">
    <property type="entry name" value="DUF5753"/>
    <property type="match status" value="2"/>
</dbReference>
<dbReference type="RefSeq" id="WP_106193418.1">
    <property type="nucleotide sequence ID" value="NZ_PVTF01000013.1"/>
</dbReference>
<dbReference type="Pfam" id="PF13560">
    <property type="entry name" value="HTH_31"/>
    <property type="match status" value="1"/>
</dbReference>
<keyword evidence="3" id="KW-1185">Reference proteome</keyword>
<dbReference type="SMART" id="SM00530">
    <property type="entry name" value="HTH_XRE"/>
    <property type="match status" value="1"/>
</dbReference>
<dbReference type="AlphaFoldDB" id="A0A2T0SQY2"/>
<evidence type="ECO:0000313" key="2">
    <source>
        <dbReference type="EMBL" id="PRY35825.1"/>
    </source>
</evidence>
<dbReference type="OrthoDB" id="4285266at2"/>
<dbReference type="Gene3D" id="1.10.260.40">
    <property type="entry name" value="lambda repressor-like DNA-binding domains"/>
    <property type="match status" value="1"/>
</dbReference>
<reference evidence="2 3" key="1">
    <citation type="submission" date="2018-03" db="EMBL/GenBank/DDBJ databases">
        <title>Genomic Encyclopedia of Archaeal and Bacterial Type Strains, Phase II (KMG-II): from individual species to whole genera.</title>
        <authorList>
            <person name="Goeker M."/>
        </authorList>
    </citation>
    <scope>NUCLEOTIDE SEQUENCE [LARGE SCALE GENOMIC DNA]</scope>
    <source>
        <strain evidence="2 3">DSM 44720</strain>
    </source>
</reference>
<sequence length="251" mass="26406">MSEQDARRSTARSRQLGGELRGKRVAAGWQSGRLAAELGWSPGKVSKLETGVRGVSETDVAAYLAVCGVKGAEFTRLVSLSRESGRDVWVRPRGALGVEEARATGVVEYQCMVVPRLLRTPEYARAIGEEAIEGRAAGTFFVEEQVLARPVGGREVMHDQLMHLVLSPAVVRVVPTGVGGHAGVRGSFAVLESAEGAVVRLEGLVADVFLEGEGEVAVYRGVLEEVEAVALSVGASREVLGRAADVCGGVG</sequence>
<dbReference type="Proteomes" id="UP000239494">
    <property type="component" value="Unassembled WGS sequence"/>
</dbReference>
<dbReference type="CDD" id="cd00093">
    <property type="entry name" value="HTH_XRE"/>
    <property type="match status" value="1"/>
</dbReference>
<gene>
    <name evidence="2" type="ORF">CLV43_113252</name>
</gene>
<dbReference type="GO" id="GO:0003677">
    <property type="term" value="F:DNA binding"/>
    <property type="evidence" value="ECO:0007669"/>
    <property type="project" value="InterPro"/>
</dbReference>
<dbReference type="InterPro" id="IPR010982">
    <property type="entry name" value="Lambda_DNA-bd_dom_sf"/>
</dbReference>
<evidence type="ECO:0000313" key="3">
    <source>
        <dbReference type="Proteomes" id="UP000239494"/>
    </source>
</evidence>
<comment type="caution">
    <text evidence="2">The sequence shown here is derived from an EMBL/GenBank/DDBJ whole genome shotgun (WGS) entry which is preliminary data.</text>
</comment>
<evidence type="ECO:0000259" key="1">
    <source>
        <dbReference type="PROSITE" id="PS50943"/>
    </source>
</evidence>
<dbReference type="InterPro" id="IPR001387">
    <property type="entry name" value="Cro/C1-type_HTH"/>
</dbReference>
<dbReference type="SUPFAM" id="SSF47413">
    <property type="entry name" value="lambda repressor-like DNA-binding domains"/>
    <property type="match status" value="1"/>
</dbReference>
<accession>A0A2T0SQY2</accession>
<proteinExistence type="predicted"/>
<dbReference type="InterPro" id="IPR043917">
    <property type="entry name" value="DUF5753"/>
</dbReference>